<name>A0A427A9Y5_ENSVE</name>
<dbReference type="EMBL" id="AMZH03003217">
    <property type="protein sequence ID" value="RRT73037.1"/>
    <property type="molecule type" value="Genomic_DNA"/>
</dbReference>
<sequence length="119" mass="13449">MIDAYFAAAIASPPSFLSSFRLASLPPSLPCLRLWYFRLFTFPIHLLHLRREGRLTSFFFPDLEQVGDFAQLPGYLMAGGNFLGRVISYVVNELVVDGLANKHMRLGWGDLLRPFTIAN</sequence>
<evidence type="ECO:0000313" key="1">
    <source>
        <dbReference type="EMBL" id="RRT73037.1"/>
    </source>
</evidence>
<accession>A0A427A9Y5</accession>
<organism evidence="1 2">
    <name type="scientific">Ensete ventricosum</name>
    <name type="common">Abyssinian banana</name>
    <name type="synonym">Musa ensete</name>
    <dbReference type="NCBI Taxonomy" id="4639"/>
    <lineage>
        <taxon>Eukaryota</taxon>
        <taxon>Viridiplantae</taxon>
        <taxon>Streptophyta</taxon>
        <taxon>Embryophyta</taxon>
        <taxon>Tracheophyta</taxon>
        <taxon>Spermatophyta</taxon>
        <taxon>Magnoliopsida</taxon>
        <taxon>Liliopsida</taxon>
        <taxon>Zingiberales</taxon>
        <taxon>Musaceae</taxon>
        <taxon>Ensete</taxon>
    </lineage>
</organism>
<comment type="caution">
    <text evidence="1">The sequence shown here is derived from an EMBL/GenBank/DDBJ whole genome shotgun (WGS) entry which is preliminary data.</text>
</comment>
<proteinExistence type="predicted"/>
<evidence type="ECO:0000313" key="2">
    <source>
        <dbReference type="Proteomes" id="UP000287651"/>
    </source>
</evidence>
<reference evidence="1 2" key="1">
    <citation type="journal article" date="2014" name="Agronomy (Basel)">
        <title>A Draft Genome Sequence for Ensete ventricosum, the Drought-Tolerant Tree Against Hunger.</title>
        <authorList>
            <person name="Harrison J."/>
            <person name="Moore K.A."/>
            <person name="Paszkiewicz K."/>
            <person name="Jones T."/>
            <person name="Grant M."/>
            <person name="Ambacheew D."/>
            <person name="Muzemil S."/>
            <person name="Studholme D.J."/>
        </authorList>
    </citation>
    <scope>NUCLEOTIDE SEQUENCE [LARGE SCALE GENOMIC DNA]</scope>
</reference>
<protein>
    <submittedName>
        <fullName evidence="1">Uncharacterized protein</fullName>
    </submittedName>
</protein>
<dbReference type="AlphaFoldDB" id="A0A427A9Y5"/>
<gene>
    <name evidence="1" type="ORF">B296_00024590</name>
</gene>
<dbReference type="Proteomes" id="UP000287651">
    <property type="component" value="Unassembled WGS sequence"/>
</dbReference>